<dbReference type="Proteomes" id="UP000278351">
    <property type="component" value="Unassembled WGS sequence"/>
</dbReference>
<evidence type="ECO:0000313" key="3">
    <source>
        <dbReference type="Proteomes" id="UP000278351"/>
    </source>
</evidence>
<dbReference type="EMBL" id="RPDH01000002">
    <property type="protein sequence ID" value="RPE08799.1"/>
    <property type="molecule type" value="Genomic_DNA"/>
</dbReference>
<dbReference type="InterPro" id="IPR029068">
    <property type="entry name" value="Glyas_Bleomycin-R_OHBP_Dase"/>
</dbReference>
<dbReference type="SUPFAM" id="SSF54593">
    <property type="entry name" value="Glyoxalase/Bleomycin resistance protein/Dihydroxybiphenyl dioxygenase"/>
    <property type="match status" value="1"/>
</dbReference>
<dbReference type="InterPro" id="IPR004360">
    <property type="entry name" value="Glyas_Fos-R_dOase_dom"/>
</dbReference>
<dbReference type="AlphaFoldDB" id="A0A3N4PQ06"/>
<evidence type="ECO:0000259" key="1">
    <source>
        <dbReference type="PROSITE" id="PS51819"/>
    </source>
</evidence>
<reference evidence="2 3" key="1">
    <citation type="submission" date="2018-11" db="EMBL/GenBank/DDBJ databases">
        <title>Chitinophaga lutea sp.nov., isolate from arsenic contaminated soil.</title>
        <authorList>
            <person name="Zong Y."/>
        </authorList>
    </citation>
    <scope>NUCLEOTIDE SEQUENCE [LARGE SCALE GENOMIC DNA]</scope>
    <source>
        <strain evidence="2 3">ZY74</strain>
    </source>
</reference>
<gene>
    <name evidence="2" type="ORF">EGT74_17365</name>
</gene>
<protein>
    <submittedName>
        <fullName evidence="2">VOC family protein</fullName>
    </submittedName>
</protein>
<name>A0A3N4PQ06_9BACT</name>
<dbReference type="Pfam" id="PF00903">
    <property type="entry name" value="Glyoxalase"/>
    <property type="match status" value="1"/>
</dbReference>
<feature type="domain" description="VOC" evidence="1">
    <location>
        <begin position="9"/>
        <end position="125"/>
    </location>
</feature>
<evidence type="ECO:0000313" key="2">
    <source>
        <dbReference type="EMBL" id="RPE08799.1"/>
    </source>
</evidence>
<comment type="caution">
    <text evidence="2">The sequence shown here is derived from an EMBL/GenBank/DDBJ whole genome shotgun (WGS) entry which is preliminary data.</text>
</comment>
<organism evidence="2 3">
    <name type="scientific">Chitinophaga lutea</name>
    <dbReference type="NCBI Taxonomy" id="2488634"/>
    <lineage>
        <taxon>Bacteria</taxon>
        <taxon>Pseudomonadati</taxon>
        <taxon>Bacteroidota</taxon>
        <taxon>Chitinophagia</taxon>
        <taxon>Chitinophagales</taxon>
        <taxon>Chitinophagaceae</taxon>
        <taxon>Chitinophaga</taxon>
    </lineage>
</organism>
<dbReference type="InterPro" id="IPR037523">
    <property type="entry name" value="VOC_core"/>
</dbReference>
<dbReference type="OrthoDB" id="4548523at2"/>
<dbReference type="PROSITE" id="PS51819">
    <property type="entry name" value="VOC"/>
    <property type="match status" value="1"/>
</dbReference>
<dbReference type="Gene3D" id="3.10.180.10">
    <property type="entry name" value="2,3-Dihydroxybiphenyl 1,2-Dioxygenase, domain 1"/>
    <property type="match status" value="1"/>
</dbReference>
<accession>A0A3N4PQ06</accession>
<dbReference type="RefSeq" id="WP_123847794.1">
    <property type="nucleotide sequence ID" value="NZ_RPDH01000002.1"/>
</dbReference>
<proteinExistence type="predicted"/>
<keyword evidence="3" id="KW-1185">Reference proteome</keyword>
<sequence>MATTNTLRGFATVTFFAADHEGARKWYSELFGIPPYFDKPGYIEFRVGDYQHEIGIIDAKYAPKGAQPGPGGAMIYWHTDDLKGTLQKLLTMGATEFEPVTERGEGFITASVLDPFGNILGIMYNPHYVAVVAAKK</sequence>